<feature type="region of interest" description="Disordered" evidence="1">
    <location>
        <begin position="355"/>
        <end position="395"/>
    </location>
</feature>
<dbReference type="GO" id="GO:0006508">
    <property type="term" value="P:proteolysis"/>
    <property type="evidence" value="ECO:0007669"/>
    <property type="project" value="UniProtKB-KW"/>
</dbReference>
<evidence type="ECO:0000256" key="1">
    <source>
        <dbReference type="SAM" id="MobiDB-lite"/>
    </source>
</evidence>
<dbReference type="HOGENOM" id="CLU_010672_2_0_1"/>
<keyword evidence="2" id="KW-0645">Protease</keyword>
<feature type="region of interest" description="Disordered" evidence="1">
    <location>
        <begin position="1"/>
        <end position="43"/>
    </location>
</feature>
<protein>
    <submittedName>
        <fullName evidence="2">Metalloprotease-like protein</fullName>
    </submittedName>
</protein>
<organism evidence="2 3">
    <name type="scientific">Ophiostoma piceae (strain UAMH 11346)</name>
    <name type="common">Sap stain fungus</name>
    <dbReference type="NCBI Taxonomy" id="1262450"/>
    <lineage>
        <taxon>Eukaryota</taxon>
        <taxon>Fungi</taxon>
        <taxon>Dikarya</taxon>
        <taxon>Ascomycota</taxon>
        <taxon>Pezizomycotina</taxon>
        <taxon>Sordariomycetes</taxon>
        <taxon>Sordariomycetidae</taxon>
        <taxon>Ophiostomatales</taxon>
        <taxon>Ophiostomataceae</taxon>
        <taxon>Ophiostoma</taxon>
    </lineage>
</organism>
<evidence type="ECO:0000313" key="2">
    <source>
        <dbReference type="EMBL" id="EPE04475.1"/>
    </source>
</evidence>
<accession>S3CUR3</accession>
<name>S3CUR3_OPHP1</name>
<dbReference type="EMBL" id="KE148160">
    <property type="protein sequence ID" value="EPE04475.1"/>
    <property type="molecule type" value="Genomic_DNA"/>
</dbReference>
<dbReference type="VEuPathDB" id="FungiDB:F503_03537"/>
<keyword evidence="2" id="KW-0482">Metalloprotease</keyword>
<dbReference type="GO" id="GO:0008237">
    <property type="term" value="F:metallopeptidase activity"/>
    <property type="evidence" value="ECO:0007669"/>
    <property type="project" value="UniProtKB-KW"/>
</dbReference>
<dbReference type="InterPro" id="IPR052396">
    <property type="entry name" value="Meiotic_Drive_Suppr_Kinase"/>
</dbReference>
<keyword evidence="2" id="KW-0378">Hydrolase</keyword>
<dbReference type="PANTHER" id="PTHR37171:SF1">
    <property type="entry name" value="SERINE_THREONINE-PROTEIN KINASE YRZF-RELATED"/>
    <property type="match status" value="1"/>
</dbReference>
<sequence length="697" mass="78331">MPEPDYKALYEKEKRRANREARRANQEARRANQETRRANRATQVTQKTTLQEYLKACQKYVLSKIVLNTTGYLTTRVPSTNPSKKHCPRLIRPWHDFDETQDTINECIDRIIPQDLRLFEHVAFLELHGQRVQNRHVHREADLTFVHNNAIEDPVRIIINEMKDLQPEREGVFLHSGVHFQTTAQNLRNTAGNTETRRDKRLLTDQVCVLRGHQGQEDSVAYIIEYKAPCRLHTMHLEKGLKPMSILDDVVNKPTTPNFEPEKFQHSAELLTAAALTQTYHYMLEAGLEYGCIANGDALLFLKIDWTEPTVLLYHLAQPSREVELNDDPTYSNAVCQLLAFTVLALQSQQKENKERLAAIRRGDVSGSGSGSGSGRGRGDDNAEQHGRPRPPFGSVTALTFARRQPRPYCTPLCLLSLVHGRALDSKCPNATLHRGDQQKTSGKKKASSPEKHPVSYTQWTSLLREQLSEGLDDGVVVLGKEGSCGALLQITLLQYGYTFVAKGGAKYAIPLLQHEEAVYERLQPLQGRYIPVCMGSVDLRRLDQIYFYKIGIRLVYFLFMSYGGTAFQMCPDPVAKDGLVTRLKSVVDEMHSLGVVHGDIRLPNVLLSPTGGLTVIDFDQALLLPSTDLEDEALDDASLNKRKRKPRYVGGDDGKDAAAKAKQSAVARLGRNRDRSNADSIFAMDLGRIIGWPNMS</sequence>
<feature type="compositionally biased region" description="Gly residues" evidence="1">
    <location>
        <begin position="366"/>
        <end position="376"/>
    </location>
</feature>
<keyword evidence="3" id="KW-1185">Reference proteome</keyword>
<feature type="compositionally biased region" description="Basic and acidic residues" evidence="1">
    <location>
        <begin position="1"/>
        <end position="37"/>
    </location>
</feature>
<dbReference type="OMA" id="REYRIPR"/>
<dbReference type="SUPFAM" id="SSF56112">
    <property type="entry name" value="Protein kinase-like (PK-like)"/>
    <property type="match status" value="1"/>
</dbReference>
<dbReference type="PANTHER" id="PTHR37171">
    <property type="entry name" value="SERINE/THREONINE-PROTEIN KINASE YRZF-RELATED"/>
    <property type="match status" value="1"/>
</dbReference>
<feature type="region of interest" description="Disordered" evidence="1">
    <location>
        <begin position="429"/>
        <end position="454"/>
    </location>
</feature>
<feature type="compositionally biased region" description="Basic and acidic residues" evidence="1">
    <location>
        <begin position="377"/>
        <end position="387"/>
    </location>
</feature>
<dbReference type="eggNOG" id="ENOG502SJ0M">
    <property type="taxonomic scope" value="Eukaryota"/>
</dbReference>
<gene>
    <name evidence="2" type="ORF">F503_03537</name>
</gene>
<dbReference type="InterPro" id="IPR011009">
    <property type="entry name" value="Kinase-like_dom_sf"/>
</dbReference>
<evidence type="ECO:0000313" key="3">
    <source>
        <dbReference type="Proteomes" id="UP000016923"/>
    </source>
</evidence>
<dbReference type="Gene3D" id="1.10.510.10">
    <property type="entry name" value="Transferase(Phosphotransferase) domain 1"/>
    <property type="match status" value="1"/>
</dbReference>
<reference evidence="2 3" key="1">
    <citation type="journal article" date="2013" name="BMC Genomics">
        <title>The genome and transcriptome of the pine saprophyte Ophiostoma piceae, and a comparison with the bark beetle-associated pine pathogen Grosmannia clavigera.</title>
        <authorList>
            <person name="Haridas S."/>
            <person name="Wang Y."/>
            <person name="Lim L."/>
            <person name="Massoumi Alamouti S."/>
            <person name="Jackman S."/>
            <person name="Docking R."/>
            <person name="Robertson G."/>
            <person name="Birol I."/>
            <person name="Bohlmann J."/>
            <person name="Breuil C."/>
        </authorList>
    </citation>
    <scope>NUCLEOTIDE SEQUENCE [LARGE SCALE GENOMIC DNA]</scope>
    <source>
        <strain evidence="2 3">UAMH 11346</strain>
    </source>
</reference>
<proteinExistence type="predicted"/>
<dbReference type="AlphaFoldDB" id="S3CUR3"/>
<dbReference type="OrthoDB" id="411394at2759"/>
<feature type="compositionally biased region" description="Basic and acidic residues" evidence="1">
    <location>
        <begin position="355"/>
        <end position="364"/>
    </location>
</feature>
<dbReference type="Proteomes" id="UP000016923">
    <property type="component" value="Unassembled WGS sequence"/>
</dbReference>
<dbReference type="STRING" id="1262450.S3CUR3"/>